<dbReference type="Pfam" id="PF06835">
    <property type="entry name" value="LptC"/>
    <property type="match status" value="1"/>
</dbReference>
<dbReference type="InterPro" id="IPR010664">
    <property type="entry name" value="LipoPS_assembly_LptC-rel"/>
</dbReference>
<comment type="caution">
    <text evidence="1">The sequence shown here is derived from an EMBL/GenBank/DDBJ whole genome shotgun (WGS) entry which is preliminary data.</text>
</comment>
<name>A0A3E0I715_9FLAO</name>
<accession>A0A3E0I715</accession>
<evidence type="ECO:0000313" key="1">
    <source>
        <dbReference type="EMBL" id="REH54554.1"/>
    </source>
</evidence>
<dbReference type="RefSeq" id="WP_245939434.1">
    <property type="nucleotide sequence ID" value="NZ_QUNS01000002.1"/>
</dbReference>
<dbReference type="Gene3D" id="2.60.450.10">
    <property type="entry name" value="Lipopolysaccharide (LPS) transport protein A like domain"/>
    <property type="match status" value="1"/>
</dbReference>
<protein>
    <submittedName>
        <fullName evidence="1">LPS export ABC transporter protein LptC</fullName>
    </submittedName>
</protein>
<evidence type="ECO:0000313" key="2">
    <source>
        <dbReference type="Proteomes" id="UP000256884"/>
    </source>
</evidence>
<dbReference type="NCBIfam" id="TIGR04409">
    <property type="entry name" value="LptC_YrbK"/>
    <property type="match status" value="1"/>
</dbReference>
<organism evidence="1 2">
    <name type="scientific">Tenacibaculum gallaicum</name>
    <dbReference type="NCBI Taxonomy" id="561505"/>
    <lineage>
        <taxon>Bacteria</taxon>
        <taxon>Pseudomonadati</taxon>
        <taxon>Bacteroidota</taxon>
        <taxon>Flavobacteriia</taxon>
        <taxon>Flavobacteriales</taxon>
        <taxon>Flavobacteriaceae</taxon>
        <taxon>Tenacibaculum</taxon>
    </lineage>
</organism>
<sequence>MLKKATHIYNSIATICLVAMFFSCTNSKKEVRDFLADKNLPVGSAVNIYHVHKDSGRISSKTKAAVFYDYSNRKEHPYSEFPKGIEIVTIDKTGTDSTTISGNYALTYNKTKISEIRGNVVITNHTNQTKLETNQLFWDQKEHYFFTEDGFRFTTPESVINGFGFESSEDLTKWIAKDITGDIETTQKDI</sequence>
<dbReference type="AlphaFoldDB" id="A0A3E0I715"/>
<proteinExistence type="predicted"/>
<reference evidence="1 2" key="1">
    <citation type="submission" date="2018-08" db="EMBL/GenBank/DDBJ databases">
        <title>Genomic Encyclopedia of Type Strains, Phase IV (KMG-IV): sequencing the most valuable type-strain genomes for metagenomic binning, comparative biology and taxonomic classification.</title>
        <authorList>
            <person name="Goeker M."/>
        </authorList>
    </citation>
    <scope>NUCLEOTIDE SEQUENCE [LARGE SCALE GENOMIC DNA]</scope>
    <source>
        <strain evidence="1 2">DSM 18841</strain>
    </source>
</reference>
<dbReference type="Proteomes" id="UP000256884">
    <property type="component" value="Unassembled WGS sequence"/>
</dbReference>
<dbReference type="EMBL" id="QUNS01000002">
    <property type="protein sequence ID" value="REH54554.1"/>
    <property type="molecule type" value="Genomic_DNA"/>
</dbReference>
<dbReference type="PROSITE" id="PS51257">
    <property type="entry name" value="PROKAR_LIPOPROTEIN"/>
    <property type="match status" value="1"/>
</dbReference>
<gene>
    <name evidence="1" type="ORF">C7448_10276</name>
</gene>
<dbReference type="InterPro" id="IPR026265">
    <property type="entry name" value="LptC"/>
</dbReference>
<dbReference type="GO" id="GO:0015221">
    <property type="term" value="F:lipopolysaccharide transmembrane transporter activity"/>
    <property type="evidence" value="ECO:0007669"/>
    <property type="project" value="InterPro"/>
</dbReference>
<dbReference type="GO" id="GO:0005886">
    <property type="term" value="C:plasma membrane"/>
    <property type="evidence" value="ECO:0007669"/>
    <property type="project" value="InterPro"/>
</dbReference>
<keyword evidence="2" id="KW-1185">Reference proteome</keyword>